<dbReference type="InterPro" id="IPR005538">
    <property type="entry name" value="LrgA/CidA"/>
</dbReference>
<evidence type="ECO:0000256" key="2">
    <source>
        <dbReference type="ARBA" id="ARBA00022475"/>
    </source>
</evidence>
<accession>A0A2W7N7S6</accession>
<reference evidence="7 8" key="1">
    <citation type="submission" date="2018-06" db="EMBL/GenBank/DDBJ databases">
        <title>Genomic Encyclopedia of Type Strains, Phase IV (KMG-IV): sequencing the most valuable type-strain genomes for metagenomic binning, comparative biology and taxonomic classification.</title>
        <authorList>
            <person name="Goeker M."/>
        </authorList>
    </citation>
    <scope>NUCLEOTIDE SEQUENCE [LARGE SCALE GENOMIC DNA]</scope>
    <source>
        <strain evidence="7 8">DSM 5</strain>
    </source>
</reference>
<evidence type="ECO:0000256" key="1">
    <source>
        <dbReference type="ARBA" id="ARBA00004651"/>
    </source>
</evidence>
<dbReference type="PANTHER" id="PTHR33931">
    <property type="entry name" value="HOLIN-LIKE PROTEIN CIDA-RELATED"/>
    <property type="match status" value="1"/>
</dbReference>
<dbReference type="AlphaFoldDB" id="A0A2W7N7S6"/>
<name>A0A2W7N7S6_9BACI</name>
<keyword evidence="4 6" id="KW-1133">Transmembrane helix</keyword>
<evidence type="ECO:0000256" key="6">
    <source>
        <dbReference type="SAM" id="Phobius"/>
    </source>
</evidence>
<evidence type="ECO:0000256" key="4">
    <source>
        <dbReference type="ARBA" id="ARBA00022989"/>
    </source>
</evidence>
<evidence type="ECO:0000313" key="7">
    <source>
        <dbReference type="EMBL" id="PZX08103.1"/>
    </source>
</evidence>
<dbReference type="PANTHER" id="PTHR33931:SF6">
    <property type="entry name" value="INTEGRAL MEMBRANE PROTEIN YXZK-RELATED"/>
    <property type="match status" value="1"/>
</dbReference>
<dbReference type="EMBL" id="QKZI01000001">
    <property type="protein sequence ID" value="PZX08103.1"/>
    <property type="molecule type" value="Genomic_DNA"/>
</dbReference>
<gene>
    <name evidence="7" type="ORF">C7437_1011226</name>
</gene>
<evidence type="ECO:0000256" key="5">
    <source>
        <dbReference type="ARBA" id="ARBA00023136"/>
    </source>
</evidence>
<organism evidence="7 8">
    <name type="scientific">Psychrobacillus insolitus</name>
    <dbReference type="NCBI Taxonomy" id="1461"/>
    <lineage>
        <taxon>Bacteria</taxon>
        <taxon>Bacillati</taxon>
        <taxon>Bacillota</taxon>
        <taxon>Bacilli</taxon>
        <taxon>Bacillales</taxon>
        <taxon>Bacillaceae</taxon>
        <taxon>Psychrobacillus</taxon>
    </lineage>
</organism>
<evidence type="ECO:0000256" key="3">
    <source>
        <dbReference type="ARBA" id="ARBA00022692"/>
    </source>
</evidence>
<sequence>MLLILMMLHIIPEALIKDGAGFILAFLPLFFIPATVGVMNFPELLSFQGLLLLVAVIISTILTIILSGKLCQYIEENEIRKESI</sequence>
<dbReference type="Proteomes" id="UP000248646">
    <property type="component" value="Unassembled WGS sequence"/>
</dbReference>
<evidence type="ECO:0000313" key="8">
    <source>
        <dbReference type="Proteomes" id="UP000248646"/>
    </source>
</evidence>
<feature type="transmembrane region" description="Helical" evidence="6">
    <location>
        <begin position="21"/>
        <end position="41"/>
    </location>
</feature>
<dbReference type="Pfam" id="PF03788">
    <property type="entry name" value="LrgA"/>
    <property type="match status" value="1"/>
</dbReference>
<keyword evidence="2" id="KW-1003">Cell membrane</keyword>
<comment type="subcellular location">
    <subcellularLocation>
        <location evidence="1">Cell membrane</location>
        <topology evidence="1">Multi-pass membrane protein</topology>
    </subcellularLocation>
</comment>
<proteinExistence type="predicted"/>
<keyword evidence="8" id="KW-1185">Reference proteome</keyword>
<comment type="caution">
    <text evidence="7">The sequence shown here is derived from an EMBL/GenBank/DDBJ whole genome shotgun (WGS) entry which is preliminary data.</text>
</comment>
<dbReference type="GO" id="GO:0005886">
    <property type="term" value="C:plasma membrane"/>
    <property type="evidence" value="ECO:0007669"/>
    <property type="project" value="UniProtKB-SubCell"/>
</dbReference>
<feature type="transmembrane region" description="Helical" evidence="6">
    <location>
        <begin position="47"/>
        <end position="66"/>
    </location>
</feature>
<keyword evidence="5 6" id="KW-0472">Membrane</keyword>
<keyword evidence="3 6" id="KW-0812">Transmembrane</keyword>
<protein>
    <submittedName>
        <fullName evidence="7">LrgA family protein</fullName>
    </submittedName>
</protein>